<evidence type="ECO:0000256" key="8">
    <source>
        <dbReference type="ARBA" id="ARBA00023002"/>
    </source>
</evidence>
<dbReference type="GO" id="GO:0005789">
    <property type="term" value="C:endoplasmic reticulum membrane"/>
    <property type="evidence" value="ECO:0007669"/>
    <property type="project" value="TreeGrafter"/>
</dbReference>
<evidence type="ECO:0000259" key="15">
    <source>
        <dbReference type="Pfam" id="PF00487"/>
    </source>
</evidence>
<dbReference type="GO" id="GO:0005506">
    <property type="term" value="F:iron ion binding"/>
    <property type="evidence" value="ECO:0007669"/>
    <property type="project" value="TreeGrafter"/>
</dbReference>
<dbReference type="PROSITE" id="PS00476">
    <property type="entry name" value="FATTY_ACID_DESATUR_1"/>
    <property type="match status" value="1"/>
</dbReference>
<dbReference type="Pfam" id="PF00487">
    <property type="entry name" value="FA_desaturase"/>
    <property type="match status" value="1"/>
</dbReference>
<keyword evidence="6" id="KW-0276">Fatty acid metabolism</keyword>
<keyword evidence="5" id="KW-0479">Metal-binding</keyword>
<keyword evidence="3 13" id="KW-0444">Lipid biosynthesis</keyword>
<dbReference type="PRINTS" id="PR00075">
    <property type="entry name" value="FACDDSATRASE"/>
</dbReference>
<proteinExistence type="inferred from homology"/>
<dbReference type="InterPro" id="IPR001522">
    <property type="entry name" value="FADS-1_CS"/>
</dbReference>
<dbReference type="GeneID" id="112043971"/>
<dbReference type="CDD" id="cd03505">
    <property type="entry name" value="Delta9-FADS-like"/>
    <property type="match status" value="1"/>
</dbReference>
<keyword evidence="4 13" id="KW-0812">Transmembrane</keyword>
<evidence type="ECO:0000313" key="16">
    <source>
        <dbReference type="Proteomes" id="UP001652582"/>
    </source>
</evidence>
<comment type="subcellular location">
    <subcellularLocation>
        <location evidence="1">Membrane</location>
        <topology evidence="1">Multi-pass membrane protein</topology>
    </subcellularLocation>
</comment>
<feature type="domain" description="Fatty acid desaturase" evidence="15">
    <location>
        <begin position="60"/>
        <end position="267"/>
    </location>
</feature>
<protein>
    <submittedName>
        <fullName evidence="17">Acyl-CoA Delta-9 desaturase-like</fullName>
    </submittedName>
</protein>
<evidence type="ECO:0000256" key="3">
    <source>
        <dbReference type="ARBA" id="ARBA00022516"/>
    </source>
</evidence>
<dbReference type="GO" id="GO:0006636">
    <property type="term" value="P:unsaturated fatty acid biosynthetic process"/>
    <property type="evidence" value="ECO:0007669"/>
    <property type="project" value="TreeGrafter"/>
</dbReference>
<dbReference type="GO" id="GO:0004768">
    <property type="term" value="F:stearoyl-CoA 9-desaturase activity"/>
    <property type="evidence" value="ECO:0007669"/>
    <property type="project" value="TreeGrafter"/>
</dbReference>
<evidence type="ECO:0000256" key="5">
    <source>
        <dbReference type="ARBA" id="ARBA00022723"/>
    </source>
</evidence>
<dbReference type="InterPro" id="IPR015876">
    <property type="entry name" value="Acyl-CoA_DS"/>
</dbReference>
<evidence type="ECO:0000256" key="13">
    <source>
        <dbReference type="RuleBase" id="RU000581"/>
    </source>
</evidence>
<evidence type="ECO:0000256" key="12">
    <source>
        <dbReference type="ARBA" id="ARBA00023160"/>
    </source>
</evidence>
<keyword evidence="12 13" id="KW-0275">Fatty acid biosynthesis</keyword>
<name>A0A6J1MJ53_BICAN</name>
<feature type="transmembrane region" description="Helical" evidence="14">
    <location>
        <begin position="180"/>
        <end position="200"/>
    </location>
</feature>
<comment type="domain">
    <text evidence="13">The histidine box domains are involved in binding the catalytic metal ions.</text>
</comment>
<dbReference type="PANTHER" id="PTHR11351:SF31">
    <property type="entry name" value="DESATURASE 1, ISOFORM A-RELATED"/>
    <property type="match status" value="1"/>
</dbReference>
<evidence type="ECO:0000256" key="7">
    <source>
        <dbReference type="ARBA" id="ARBA00022989"/>
    </source>
</evidence>
<evidence type="ECO:0000256" key="10">
    <source>
        <dbReference type="ARBA" id="ARBA00023098"/>
    </source>
</evidence>
<organism evidence="16 17">
    <name type="scientific">Bicyclus anynana</name>
    <name type="common">Squinting bush brown butterfly</name>
    <dbReference type="NCBI Taxonomy" id="110368"/>
    <lineage>
        <taxon>Eukaryota</taxon>
        <taxon>Metazoa</taxon>
        <taxon>Ecdysozoa</taxon>
        <taxon>Arthropoda</taxon>
        <taxon>Hexapoda</taxon>
        <taxon>Insecta</taxon>
        <taxon>Pterygota</taxon>
        <taxon>Neoptera</taxon>
        <taxon>Endopterygota</taxon>
        <taxon>Lepidoptera</taxon>
        <taxon>Glossata</taxon>
        <taxon>Ditrysia</taxon>
        <taxon>Papilionoidea</taxon>
        <taxon>Nymphalidae</taxon>
        <taxon>Satyrinae</taxon>
        <taxon>Satyrini</taxon>
        <taxon>Mycalesina</taxon>
        <taxon>Bicyclus</taxon>
    </lineage>
</organism>
<evidence type="ECO:0000256" key="4">
    <source>
        <dbReference type="ARBA" id="ARBA00022692"/>
    </source>
</evidence>
<dbReference type="AlphaFoldDB" id="A0A6J1MJ53"/>
<feature type="transmembrane region" description="Helical" evidence="14">
    <location>
        <begin position="64"/>
        <end position="83"/>
    </location>
</feature>
<comment type="cofactor">
    <cofactor evidence="13">
        <name>Fe(2+)</name>
        <dbReference type="ChEBI" id="CHEBI:29033"/>
    </cofactor>
</comment>
<keyword evidence="7 14" id="KW-1133">Transmembrane helix</keyword>
<feature type="transmembrane region" description="Helical" evidence="14">
    <location>
        <begin position="206"/>
        <end position="226"/>
    </location>
</feature>
<evidence type="ECO:0000256" key="11">
    <source>
        <dbReference type="ARBA" id="ARBA00023136"/>
    </source>
</evidence>
<evidence type="ECO:0000313" key="17">
    <source>
        <dbReference type="RefSeq" id="XP_023935440.2"/>
    </source>
</evidence>
<reference evidence="17" key="1">
    <citation type="submission" date="2025-08" db="UniProtKB">
        <authorList>
            <consortium name="RefSeq"/>
        </authorList>
    </citation>
    <scope>IDENTIFICATION</scope>
</reference>
<dbReference type="KEGG" id="bany:112043971"/>
<evidence type="ECO:0000256" key="1">
    <source>
        <dbReference type="ARBA" id="ARBA00004141"/>
    </source>
</evidence>
<dbReference type="PANTHER" id="PTHR11351">
    <property type="entry name" value="ACYL-COA DESATURASE"/>
    <property type="match status" value="1"/>
</dbReference>
<feature type="transmembrane region" description="Helical" evidence="14">
    <location>
        <begin position="31"/>
        <end position="52"/>
    </location>
</feature>
<dbReference type="RefSeq" id="XP_023935440.2">
    <property type="nucleotide sequence ID" value="XM_024079672.2"/>
</dbReference>
<keyword evidence="16" id="KW-1185">Reference proteome</keyword>
<keyword evidence="11 14" id="KW-0472">Membrane</keyword>
<evidence type="ECO:0000256" key="6">
    <source>
        <dbReference type="ARBA" id="ARBA00022832"/>
    </source>
</evidence>
<sequence length="330" mass="37975">MTSQNVQSEPIQYVEKCNSANATNQKSKVQIVWINVILISLLHIAALRGLYLLLTSETMWITRFFVLVFGMPSAALGVTAGAHRLWSHKSYKAKLPLKILLLIMNTSAMQNSVIVWARDHRMHHTYSETDADPHNSRRGFFFSHMGWLLVRKHPELKAKGQTIDMSDLWADPLLRFQYKYYMFLSFILGVAVPTYIPTLWGEKLEVAFFVSAILKYVYTLHGTWLVNSAAHMWGMKPYDKHINPVENLTVSFITSGEGFHNYHHTFPWDYKTAELGNYSLNWTKLFIDIMAVIGLAYDLKTASPEIIEKRIKRTGDGSHKIHGHEEIPYE</sequence>
<dbReference type="OrthoDB" id="10260134at2759"/>
<comment type="similarity">
    <text evidence="2 13">Belongs to the fatty acid desaturase type 1 family.</text>
</comment>
<dbReference type="Proteomes" id="UP001652582">
    <property type="component" value="Chromosome 9"/>
</dbReference>
<accession>A0A6J1MJ53</accession>
<evidence type="ECO:0000256" key="14">
    <source>
        <dbReference type="SAM" id="Phobius"/>
    </source>
</evidence>
<gene>
    <name evidence="17" type="primary">LOC112043971</name>
</gene>
<keyword evidence="8 13" id="KW-0560">Oxidoreductase</keyword>
<dbReference type="InterPro" id="IPR005804">
    <property type="entry name" value="FA_desaturase_dom"/>
</dbReference>
<keyword evidence="9" id="KW-0408">Iron</keyword>
<feature type="transmembrane region" description="Helical" evidence="14">
    <location>
        <begin position="95"/>
        <end position="117"/>
    </location>
</feature>
<evidence type="ECO:0000256" key="2">
    <source>
        <dbReference type="ARBA" id="ARBA00009295"/>
    </source>
</evidence>
<evidence type="ECO:0000256" key="9">
    <source>
        <dbReference type="ARBA" id="ARBA00023004"/>
    </source>
</evidence>
<keyword evidence="10" id="KW-0443">Lipid metabolism</keyword>